<evidence type="ECO:0000259" key="4">
    <source>
        <dbReference type="Pfam" id="PF00501"/>
    </source>
</evidence>
<dbReference type="SUPFAM" id="SSF56801">
    <property type="entry name" value="Acetyl-CoA synthetase-like"/>
    <property type="match status" value="1"/>
</dbReference>
<dbReference type="Proteomes" id="UP001595816">
    <property type="component" value="Unassembled WGS sequence"/>
</dbReference>
<dbReference type="RefSeq" id="WP_253759917.1">
    <property type="nucleotide sequence ID" value="NZ_JAMZDZ010000001.1"/>
</dbReference>
<dbReference type="InterPro" id="IPR045851">
    <property type="entry name" value="AMP-bd_C_sf"/>
</dbReference>
<dbReference type="PANTHER" id="PTHR43201:SF5">
    <property type="entry name" value="MEDIUM-CHAIN ACYL-COA LIGASE ACSF2, MITOCHONDRIAL"/>
    <property type="match status" value="1"/>
</dbReference>
<dbReference type="Gene3D" id="3.40.50.12780">
    <property type="entry name" value="N-terminal domain of ligase-like"/>
    <property type="match status" value="1"/>
</dbReference>
<feature type="domain" description="AMP-dependent synthetase/ligase" evidence="4">
    <location>
        <begin position="20"/>
        <end position="406"/>
    </location>
</feature>
<dbReference type="InterPro" id="IPR001969">
    <property type="entry name" value="Aspartic_peptidase_AS"/>
</dbReference>
<comment type="caution">
    <text evidence="6">The sequence shown here is derived from an EMBL/GenBank/DDBJ whole genome shotgun (WGS) entry which is preliminary data.</text>
</comment>
<dbReference type="PROSITE" id="PS00455">
    <property type="entry name" value="AMP_BINDING"/>
    <property type="match status" value="1"/>
</dbReference>
<name>A0ABV8LHM8_9ACTN</name>
<dbReference type="InterPro" id="IPR042099">
    <property type="entry name" value="ANL_N_sf"/>
</dbReference>
<dbReference type="PANTHER" id="PTHR43201">
    <property type="entry name" value="ACYL-COA SYNTHETASE"/>
    <property type="match status" value="1"/>
</dbReference>
<dbReference type="Gene3D" id="3.30.300.30">
    <property type="match status" value="1"/>
</dbReference>
<evidence type="ECO:0000256" key="1">
    <source>
        <dbReference type="ARBA" id="ARBA00006432"/>
    </source>
</evidence>
<protein>
    <submittedName>
        <fullName evidence="6">AMP-binding protein</fullName>
    </submittedName>
</protein>
<dbReference type="PROSITE" id="PS00141">
    <property type="entry name" value="ASP_PROTEASE"/>
    <property type="match status" value="1"/>
</dbReference>
<dbReference type="InterPro" id="IPR025110">
    <property type="entry name" value="AMP-bd_C"/>
</dbReference>
<evidence type="ECO:0000259" key="5">
    <source>
        <dbReference type="Pfam" id="PF13193"/>
    </source>
</evidence>
<feature type="domain" description="AMP-binding enzyme C-terminal" evidence="5">
    <location>
        <begin position="454"/>
        <end position="529"/>
    </location>
</feature>
<accession>A0ABV8LHM8</accession>
<sequence length="538" mass="55917">MQDAIAADVAEYATLAGYVQRAARRSPEQPALRHNGRTLTWSELDSQVDSVAGGLRNLGAPDSGGHPARVAIALPNIPEFAVSFFGALRAGLVAVPVNPGYTPRELRHVLADSGASVLIATDTVAAAVAGIGSELESLRWAYTCSGNEDAGRALARALARDSAPNPRQPAASDLAVLLYTSGTEGAPKGAMLTHRALIANHVQLAAVEPPVLDSSDVALLGLPMFHAYGLNSGLGAVAYHGACGVLTDRFDAEESLRLIAEEGVSVVVGVPSMYTLWAASLTSAAPMSSVRVAVCGAAPLEAVTARKFAAITGVDVHIGYGLTETAPVVSSTLAAPALKVGSIGRPLPGVELRLVSSTGDDVWRAGSASLEDDGDGQGLEHESPDSPGSDPGEIVVRGDNLFSGYWPDGRGGPDADGWWATGDVAYADGDGDLFLVDRIGELIIVNGFNVYPYEVELVLGMHPGVAEAAVLGAHDPVRGQTVRAFVVRAAGSTVTDEELVRHCERNLARFKCPTQISFVPELPHSAIGKVRKVVLRDA</sequence>
<organism evidence="6 7">
    <name type="scientific">Hamadaea flava</name>
    <dbReference type="NCBI Taxonomy" id="1742688"/>
    <lineage>
        <taxon>Bacteria</taxon>
        <taxon>Bacillati</taxon>
        <taxon>Actinomycetota</taxon>
        <taxon>Actinomycetes</taxon>
        <taxon>Micromonosporales</taxon>
        <taxon>Micromonosporaceae</taxon>
        <taxon>Hamadaea</taxon>
    </lineage>
</organism>
<keyword evidence="7" id="KW-1185">Reference proteome</keyword>
<evidence type="ECO:0000256" key="2">
    <source>
        <dbReference type="ARBA" id="ARBA00022598"/>
    </source>
</evidence>
<proteinExistence type="inferred from homology"/>
<feature type="region of interest" description="Disordered" evidence="3">
    <location>
        <begin position="365"/>
        <end position="393"/>
    </location>
</feature>
<keyword evidence="2" id="KW-0436">Ligase</keyword>
<dbReference type="Pfam" id="PF00501">
    <property type="entry name" value="AMP-binding"/>
    <property type="match status" value="1"/>
</dbReference>
<evidence type="ECO:0000313" key="6">
    <source>
        <dbReference type="EMBL" id="MFC4129723.1"/>
    </source>
</evidence>
<evidence type="ECO:0000313" key="7">
    <source>
        <dbReference type="Proteomes" id="UP001595816"/>
    </source>
</evidence>
<dbReference type="InterPro" id="IPR020845">
    <property type="entry name" value="AMP-binding_CS"/>
</dbReference>
<comment type="similarity">
    <text evidence="1">Belongs to the ATP-dependent AMP-binding enzyme family.</text>
</comment>
<reference evidence="7" key="1">
    <citation type="journal article" date="2019" name="Int. J. Syst. Evol. Microbiol.">
        <title>The Global Catalogue of Microorganisms (GCM) 10K type strain sequencing project: providing services to taxonomists for standard genome sequencing and annotation.</title>
        <authorList>
            <consortium name="The Broad Institute Genomics Platform"/>
            <consortium name="The Broad Institute Genome Sequencing Center for Infectious Disease"/>
            <person name="Wu L."/>
            <person name="Ma J."/>
        </authorList>
    </citation>
    <scope>NUCLEOTIDE SEQUENCE [LARGE SCALE GENOMIC DNA]</scope>
    <source>
        <strain evidence="7">CGMCC 4.7289</strain>
    </source>
</reference>
<dbReference type="Pfam" id="PF13193">
    <property type="entry name" value="AMP-binding_C"/>
    <property type="match status" value="1"/>
</dbReference>
<gene>
    <name evidence="6" type="ORF">ACFOZ4_03805</name>
</gene>
<dbReference type="EMBL" id="JBHSAY010000003">
    <property type="protein sequence ID" value="MFC4129723.1"/>
    <property type="molecule type" value="Genomic_DNA"/>
</dbReference>
<evidence type="ECO:0000256" key="3">
    <source>
        <dbReference type="SAM" id="MobiDB-lite"/>
    </source>
</evidence>
<dbReference type="InterPro" id="IPR000873">
    <property type="entry name" value="AMP-dep_synth/lig_dom"/>
</dbReference>